<evidence type="ECO:0000313" key="3">
    <source>
        <dbReference type="EMBL" id="EEO27480.1"/>
    </source>
</evidence>
<feature type="domain" description="Autotransporter" evidence="2">
    <location>
        <begin position="283"/>
        <end position="553"/>
    </location>
</feature>
<proteinExistence type="predicted"/>
<keyword evidence="4" id="KW-1185">Reference proteome</keyword>
<dbReference type="InterPro" id="IPR004899">
    <property type="entry name" value="Pertactin_central"/>
</dbReference>
<name>C3X2P4_9BURK</name>
<dbReference type="InterPro" id="IPR012332">
    <property type="entry name" value="Autotransporter_pectin_lyase_C"/>
</dbReference>
<accession>C3X2P4</accession>
<dbReference type="EMBL" id="ACDP02000023">
    <property type="protein sequence ID" value="EEO27480.1"/>
    <property type="molecule type" value="Genomic_DNA"/>
</dbReference>
<keyword evidence="1" id="KW-0732">Signal</keyword>
<dbReference type="GO" id="GO:0019867">
    <property type="term" value="C:outer membrane"/>
    <property type="evidence" value="ECO:0007669"/>
    <property type="project" value="InterPro"/>
</dbReference>
<reference evidence="3" key="1">
    <citation type="submission" date="2011-10" db="EMBL/GenBank/DDBJ databases">
        <title>The Genome Sequence of Oxalobacter formigenes HOxBLS.</title>
        <authorList>
            <consortium name="The Broad Institute Genome Sequencing Platform"/>
            <person name="Earl A."/>
            <person name="Ward D."/>
            <person name="Feldgarden M."/>
            <person name="Gevers D."/>
            <person name="Allison M.J."/>
            <person name="Humphrey S."/>
            <person name="Young S.K."/>
            <person name="Zeng Q."/>
            <person name="Gargeya S."/>
            <person name="Fitzgerald M."/>
            <person name="Haas B."/>
            <person name="Abouelleil A."/>
            <person name="Alvarado L."/>
            <person name="Arachchi H.M."/>
            <person name="Berlin A."/>
            <person name="Brown A."/>
            <person name="Chapman S.B."/>
            <person name="Chen Z."/>
            <person name="Dunbar C."/>
            <person name="Freedman E."/>
            <person name="Gearin G."/>
            <person name="Goldberg J."/>
            <person name="Griggs A."/>
            <person name="Gujja S."/>
            <person name="Heiman D."/>
            <person name="Howarth C."/>
            <person name="Larson L."/>
            <person name="Lui A."/>
            <person name="MacDonald P.J.P."/>
            <person name="Montmayeur A."/>
            <person name="Murphy C."/>
            <person name="Neiman D."/>
            <person name="Pearson M."/>
            <person name="Priest M."/>
            <person name="Roberts A."/>
            <person name="Saif S."/>
            <person name="Shea T."/>
            <person name="Shenoy N."/>
            <person name="Sisk P."/>
            <person name="Stolte C."/>
            <person name="Sykes S."/>
            <person name="Wortman J."/>
            <person name="Nusbaum C."/>
            <person name="Birren B."/>
        </authorList>
    </citation>
    <scope>NUCLEOTIDE SEQUENCE [LARGE SCALE GENOMIC DNA]</scope>
    <source>
        <strain evidence="3">HOxBLS</strain>
    </source>
</reference>
<dbReference type="SUPFAM" id="SSF103515">
    <property type="entry name" value="Autotransporter"/>
    <property type="match status" value="1"/>
</dbReference>
<dbReference type="Gene3D" id="2.160.20.20">
    <property type="match status" value="1"/>
</dbReference>
<dbReference type="SUPFAM" id="SSF51126">
    <property type="entry name" value="Pectin lyase-like"/>
    <property type="match status" value="1"/>
</dbReference>
<dbReference type="InterPro" id="IPR003991">
    <property type="entry name" value="Pertactin_virulence_factor"/>
</dbReference>
<evidence type="ECO:0000256" key="1">
    <source>
        <dbReference type="ARBA" id="ARBA00022729"/>
    </source>
</evidence>
<dbReference type="Pfam" id="PF03212">
    <property type="entry name" value="Pertactin"/>
    <property type="match status" value="1"/>
</dbReference>
<dbReference type="AlphaFoldDB" id="C3X2P4"/>
<dbReference type="PROSITE" id="PS51208">
    <property type="entry name" value="AUTOTRANSPORTER"/>
    <property type="match status" value="1"/>
</dbReference>
<dbReference type="SMART" id="SM00869">
    <property type="entry name" value="Autotransporter"/>
    <property type="match status" value="1"/>
</dbReference>
<organism evidence="3 4">
    <name type="scientific">Oxalobacter paraformigenes</name>
    <dbReference type="NCBI Taxonomy" id="556268"/>
    <lineage>
        <taxon>Bacteria</taxon>
        <taxon>Pseudomonadati</taxon>
        <taxon>Pseudomonadota</taxon>
        <taxon>Betaproteobacteria</taxon>
        <taxon>Burkholderiales</taxon>
        <taxon>Oxalobacteraceae</taxon>
        <taxon>Oxalobacter</taxon>
    </lineage>
</organism>
<dbReference type="Gene3D" id="2.40.128.130">
    <property type="entry name" value="Autotransporter beta-domain"/>
    <property type="match status" value="1"/>
</dbReference>
<evidence type="ECO:0000313" key="4">
    <source>
        <dbReference type="Proteomes" id="UP000003973"/>
    </source>
</evidence>
<dbReference type="InterPro" id="IPR011050">
    <property type="entry name" value="Pectin_lyase_fold/virulence"/>
</dbReference>
<protein>
    <submittedName>
        <fullName evidence="3">Outer membrane autotransporter barrel domain-containing protein</fullName>
    </submittedName>
</protein>
<dbReference type="NCBIfam" id="TIGR01414">
    <property type="entry name" value="autotrans_barl"/>
    <property type="match status" value="1"/>
</dbReference>
<dbReference type="InterPro" id="IPR051551">
    <property type="entry name" value="Autotransporter_adhesion"/>
</dbReference>
<dbReference type="InterPro" id="IPR005546">
    <property type="entry name" value="Autotransporte_beta"/>
</dbReference>
<sequence>MVSVDKDGSLESRINASFMNEQSYFKGLTNDPYGVGTGKIDLTFANQAYWIVPEDNALRGTLTLRNGRVYVGGTPDMFSSTTHNKSAVLDNARTLTLDNLAGSGGIFYLRADIASDNADRIVVKNGEGNHSLMVRSTGAEPSAARMNTYLASLKNGSANFTLANRDGKVDAGTFQYILKNENTGSGKGWYLAQDDGSDTPPPIVPDAPYTPPPSTVPEARPRLTPAAETALSLSNSHIRMRSVQANNMPVRLRDLRQHALSNRSAQGSETSGSATAASPRSGIASLALNGWADSFGQTGRFKSFEGSRYDQDVYGLALGADKQFREKNAVWFLGARGQYTKADQKLNDHVGRGDGNSKGLALYGIWIHESGWYANAILSADHYRQHLEAYQTDGTSARGHYGVWGYGANLEVGKHIPLANRFFLEPQVILDYYRVNGVSYTLDNDLDIDADAVNYLSGKAGLRVGQNWKTGERQYLEYFLKGGISHEFDSKQRMVTNNTYVFSDDFKGNRLFYGMEVSGSLNKYVRLYGQIEREKGDDFDTDWTFNAGLRLSF</sequence>
<dbReference type="InterPro" id="IPR036709">
    <property type="entry name" value="Autotransporte_beta_dom_sf"/>
</dbReference>
<dbReference type="PANTHER" id="PTHR35037:SF7">
    <property type="entry name" value="AUTOTRANSPORTER"/>
    <property type="match status" value="1"/>
</dbReference>
<dbReference type="eggNOG" id="COG3468">
    <property type="taxonomic scope" value="Bacteria"/>
</dbReference>
<dbReference type="InterPro" id="IPR006315">
    <property type="entry name" value="OM_autotransptr_brl_dom"/>
</dbReference>
<gene>
    <name evidence="3" type="ORF">OFAG_00633</name>
</gene>
<dbReference type="HOGENOM" id="CLU_002318_2_0_4"/>
<dbReference type="RefSeq" id="WP_005876518.1">
    <property type="nucleotide sequence ID" value="NZ_KI392031.1"/>
</dbReference>
<dbReference type="PRINTS" id="PR01484">
    <property type="entry name" value="PRTACTNFAMLY"/>
</dbReference>
<dbReference type="Pfam" id="PF03797">
    <property type="entry name" value="Autotransporter"/>
    <property type="match status" value="1"/>
</dbReference>
<dbReference type="Proteomes" id="UP000003973">
    <property type="component" value="Unassembled WGS sequence"/>
</dbReference>
<comment type="caution">
    <text evidence="3">The sequence shown here is derived from an EMBL/GenBank/DDBJ whole genome shotgun (WGS) entry which is preliminary data.</text>
</comment>
<dbReference type="PANTHER" id="PTHR35037">
    <property type="entry name" value="C-TERMINAL REGION OF AIDA-LIKE PROTEIN"/>
    <property type="match status" value="1"/>
</dbReference>
<evidence type="ECO:0000259" key="2">
    <source>
        <dbReference type="PROSITE" id="PS51208"/>
    </source>
</evidence>